<dbReference type="PANTHER" id="PTHR11702">
    <property type="entry name" value="DEVELOPMENTALLY REGULATED GTP-BINDING PROTEIN-RELATED"/>
    <property type="match status" value="1"/>
</dbReference>
<dbReference type="InterPro" id="IPR006169">
    <property type="entry name" value="GTP1_OBG_dom"/>
</dbReference>
<dbReference type="FunFam" id="2.70.210.12:FF:000001">
    <property type="entry name" value="GTPase Obg"/>
    <property type="match status" value="1"/>
</dbReference>
<dbReference type="GO" id="GO:0043022">
    <property type="term" value="F:ribosome binding"/>
    <property type="evidence" value="ECO:0007669"/>
    <property type="project" value="UniProtKB-ARBA"/>
</dbReference>
<dbReference type="PROSITE" id="PS51710">
    <property type="entry name" value="G_OBG"/>
    <property type="match status" value="1"/>
</dbReference>
<feature type="binding site" evidence="8">
    <location>
        <position position="172"/>
    </location>
    <ligand>
        <name>Mg(2+)</name>
        <dbReference type="ChEBI" id="CHEBI:18420"/>
    </ligand>
</feature>
<dbReference type="SUPFAM" id="SSF82051">
    <property type="entry name" value="Obg GTP-binding protein N-terminal domain"/>
    <property type="match status" value="1"/>
</dbReference>
<keyword evidence="2 8" id="KW-0963">Cytoplasm</keyword>
<evidence type="ECO:0000256" key="8">
    <source>
        <dbReference type="HAMAP-Rule" id="MF_01454"/>
    </source>
</evidence>
<evidence type="ECO:0000256" key="3">
    <source>
        <dbReference type="ARBA" id="ARBA00022723"/>
    </source>
</evidence>
<comment type="cofactor">
    <cofactor evidence="8">
        <name>Mg(2+)</name>
        <dbReference type="ChEBI" id="CHEBI:18420"/>
    </cofactor>
</comment>
<dbReference type="HAMAP" id="MF_01454">
    <property type="entry name" value="GTPase_Obg"/>
    <property type="match status" value="1"/>
</dbReference>
<dbReference type="PROSITE" id="PS51883">
    <property type="entry name" value="OBG"/>
    <property type="match status" value="1"/>
</dbReference>
<dbReference type="AlphaFoldDB" id="A0A927IHB2"/>
<evidence type="ECO:0000256" key="6">
    <source>
        <dbReference type="ARBA" id="ARBA00022842"/>
    </source>
</evidence>
<dbReference type="Gene3D" id="2.70.210.12">
    <property type="entry name" value="GTP1/OBG domain"/>
    <property type="match status" value="1"/>
</dbReference>
<evidence type="ECO:0000256" key="9">
    <source>
        <dbReference type="SAM" id="MobiDB-lite"/>
    </source>
</evidence>
<dbReference type="PIRSF" id="PIRSF002401">
    <property type="entry name" value="GTP_bd_Obg/CgtA"/>
    <property type="match status" value="1"/>
</dbReference>
<proteinExistence type="inferred from homology"/>
<comment type="subunit">
    <text evidence="8">Monomer.</text>
</comment>
<dbReference type="InterPro" id="IPR045086">
    <property type="entry name" value="OBG_GTPase"/>
</dbReference>
<dbReference type="GO" id="GO:0005525">
    <property type="term" value="F:GTP binding"/>
    <property type="evidence" value="ECO:0007669"/>
    <property type="project" value="UniProtKB-UniRule"/>
</dbReference>
<feature type="binding site" evidence="8">
    <location>
        <begin position="283"/>
        <end position="286"/>
    </location>
    <ligand>
        <name>GTP</name>
        <dbReference type="ChEBI" id="CHEBI:37565"/>
    </ligand>
</feature>
<dbReference type="EMBL" id="JACYFG010000007">
    <property type="protein sequence ID" value="MBD5779265.1"/>
    <property type="molecule type" value="Genomic_DNA"/>
</dbReference>
<evidence type="ECO:0000259" key="11">
    <source>
        <dbReference type="PROSITE" id="PS51883"/>
    </source>
</evidence>
<dbReference type="Pfam" id="PF01018">
    <property type="entry name" value="GTP1_OBG"/>
    <property type="match status" value="1"/>
</dbReference>
<dbReference type="InterPro" id="IPR006073">
    <property type="entry name" value="GTP-bd"/>
</dbReference>
<evidence type="ECO:0000313" key="12">
    <source>
        <dbReference type="EMBL" id="MBD5779265.1"/>
    </source>
</evidence>
<feature type="binding site" evidence="8">
    <location>
        <begin position="190"/>
        <end position="194"/>
    </location>
    <ligand>
        <name>GTP</name>
        <dbReference type="ChEBI" id="CHEBI:37565"/>
    </ligand>
</feature>
<keyword evidence="7 8" id="KW-0342">GTP-binding</keyword>
<dbReference type="SUPFAM" id="SSF52540">
    <property type="entry name" value="P-loop containing nucleoside triphosphate hydrolases"/>
    <property type="match status" value="1"/>
</dbReference>
<feature type="domain" description="Obg" evidence="11">
    <location>
        <begin position="1"/>
        <end position="158"/>
    </location>
</feature>
<dbReference type="GO" id="GO:0042254">
    <property type="term" value="P:ribosome biogenesis"/>
    <property type="evidence" value="ECO:0007669"/>
    <property type="project" value="UniProtKB-UniRule"/>
</dbReference>
<dbReference type="NCBIfam" id="NF008956">
    <property type="entry name" value="PRK12299.1"/>
    <property type="match status" value="1"/>
</dbReference>
<comment type="function">
    <text evidence="8">An essential GTPase which binds GTP, GDP and possibly (p)ppGpp with moderate affinity, with high nucleotide exchange rates and a fairly low GTP hydrolysis rate. Plays a role in control of the cell cycle, stress response, ribosome biogenesis and in those bacteria that undergo differentiation, in morphogenesis control.</text>
</comment>
<keyword evidence="13" id="KW-1185">Reference proteome</keyword>
<feature type="binding site" evidence="8">
    <location>
        <begin position="165"/>
        <end position="172"/>
    </location>
    <ligand>
        <name>GTP</name>
        <dbReference type="ChEBI" id="CHEBI:37565"/>
    </ligand>
</feature>
<protein>
    <recommendedName>
        <fullName evidence="8">GTPase Obg</fullName>
        <ecNumber evidence="8">3.6.5.-</ecNumber>
    </recommendedName>
    <alternativeName>
        <fullName evidence="8">GTP-binding protein Obg</fullName>
    </alternativeName>
</protein>
<dbReference type="CDD" id="cd01898">
    <property type="entry name" value="Obg"/>
    <property type="match status" value="1"/>
</dbReference>
<dbReference type="PRINTS" id="PR00326">
    <property type="entry name" value="GTP1OBG"/>
</dbReference>
<dbReference type="RefSeq" id="WP_191616398.1">
    <property type="nucleotide sequence ID" value="NZ_JACYFG010000007.1"/>
</dbReference>
<feature type="binding site" evidence="8">
    <location>
        <begin position="213"/>
        <end position="216"/>
    </location>
    <ligand>
        <name>GTP</name>
        <dbReference type="ChEBI" id="CHEBI:37565"/>
    </ligand>
</feature>
<comment type="subcellular location">
    <subcellularLocation>
        <location evidence="8">Cytoplasm</location>
    </subcellularLocation>
</comment>
<dbReference type="InterPro" id="IPR014100">
    <property type="entry name" value="GTP-bd_Obg/CgtA"/>
</dbReference>
<dbReference type="NCBIfam" id="TIGR02729">
    <property type="entry name" value="Obg_CgtA"/>
    <property type="match status" value="1"/>
</dbReference>
<dbReference type="Gene3D" id="3.40.50.300">
    <property type="entry name" value="P-loop containing nucleotide triphosphate hydrolases"/>
    <property type="match status" value="1"/>
</dbReference>
<dbReference type="NCBIfam" id="NF008955">
    <property type="entry name" value="PRK12297.1"/>
    <property type="match status" value="1"/>
</dbReference>
<evidence type="ECO:0000313" key="13">
    <source>
        <dbReference type="Proteomes" id="UP000622317"/>
    </source>
</evidence>
<name>A0A927IHB2_9BACT</name>
<organism evidence="12 13">
    <name type="scientific">Pelagicoccus enzymogenes</name>
    <dbReference type="NCBI Taxonomy" id="2773457"/>
    <lineage>
        <taxon>Bacteria</taxon>
        <taxon>Pseudomonadati</taxon>
        <taxon>Verrucomicrobiota</taxon>
        <taxon>Opitutia</taxon>
        <taxon>Puniceicoccales</taxon>
        <taxon>Pelagicoccaceae</taxon>
        <taxon>Pelagicoccus</taxon>
    </lineage>
</organism>
<feature type="domain" description="OBG-type G" evidence="10">
    <location>
        <begin position="159"/>
        <end position="328"/>
    </location>
</feature>
<accession>A0A927IHB2</accession>
<evidence type="ECO:0000259" key="10">
    <source>
        <dbReference type="PROSITE" id="PS51710"/>
    </source>
</evidence>
<feature type="compositionally biased region" description="Acidic residues" evidence="9">
    <location>
        <begin position="339"/>
        <end position="352"/>
    </location>
</feature>
<feature type="region of interest" description="Disordered" evidence="9">
    <location>
        <begin position="332"/>
        <end position="352"/>
    </location>
</feature>
<evidence type="ECO:0000256" key="1">
    <source>
        <dbReference type="ARBA" id="ARBA00007699"/>
    </source>
</evidence>
<dbReference type="Pfam" id="PF01926">
    <property type="entry name" value="MMR_HSR1"/>
    <property type="match status" value="1"/>
</dbReference>
<dbReference type="EC" id="3.6.5.-" evidence="8"/>
<keyword evidence="6 8" id="KW-0460">Magnesium</keyword>
<dbReference type="GO" id="GO:0003924">
    <property type="term" value="F:GTPase activity"/>
    <property type="evidence" value="ECO:0007669"/>
    <property type="project" value="UniProtKB-UniRule"/>
</dbReference>
<evidence type="ECO:0000256" key="5">
    <source>
        <dbReference type="ARBA" id="ARBA00022801"/>
    </source>
</evidence>
<evidence type="ECO:0000256" key="4">
    <source>
        <dbReference type="ARBA" id="ARBA00022741"/>
    </source>
</evidence>
<dbReference type="PANTHER" id="PTHR11702:SF31">
    <property type="entry name" value="MITOCHONDRIAL RIBOSOME-ASSOCIATED GTPASE 2"/>
    <property type="match status" value="1"/>
</dbReference>
<comment type="caution">
    <text evidence="12">The sequence shown here is derived from an EMBL/GenBank/DDBJ whole genome shotgun (WGS) entry which is preliminary data.</text>
</comment>
<dbReference type="InterPro" id="IPR027417">
    <property type="entry name" value="P-loop_NTPase"/>
</dbReference>
<evidence type="ECO:0000256" key="2">
    <source>
        <dbReference type="ARBA" id="ARBA00022490"/>
    </source>
</evidence>
<feature type="binding site" evidence="8">
    <location>
        <position position="192"/>
    </location>
    <ligand>
        <name>Mg(2+)</name>
        <dbReference type="ChEBI" id="CHEBI:18420"/>
    </ligand>
</feature>
<dbReference type="InterPro" id="IPR031167">
    <property type="entry name" value="G_OBG"/>
</dbReference>
<keyword evidence="3 8" id="KW-0479">Metal-binding</keyword>
<keyword evidence="5 8" id="KW-0378">Hydrolase</keyword>
<evidence type="ECO:0000256" key="7">
    <source>
        <dbReference type="ARBA" id="ARBA00023134"/>
    </source>
</evidence>
<reference evidence="12" key="1">
    <citation type="submission" date="2020-09" db="EMBL/GenBank/DDBJ databases">
        <title>Pelagicoccus enzymogenes sp. nov. with an EPS production, isolated from marine sediment.</title>
        <authorList>
            <person name="Feng X."/>
        </authorList>
    </citation>
    <scope>NUCLEOTIDE SEQUENCE</scope>
    <source>
        <strain evidence="12">NFK12</strain>
    </source>
</reference>
<dbReference type="InterPro" id="IPR036726">
    <property type="entry name" value="GTP1_OBG_dom_sf"/>
</dbReference>
<comment type="similarity">
    <text evidence="1 8">Belongs to the TRAFAC class OBG-HflX-like GTPase superfamily. OBG GTPase family.</text>
</comment>
<dbReference type="GO" id="GO:0000287">
    <property type="term" value="F:magnesium ion binding"/>
    <property type="evidence" value="ECO:0007669"/>
    <property type="project" value="InterPro"/>
</dbReference>
<dbReference type="GO" id="GO:0005737">
    <property type="term" value="C:cytoplasm"/>
    <property type="evidence" value="ECO:0007669"/>
    <property type="project" value="UniProtKB-SubCell"/>
</dbReference>
<feature type="binding site" evidence="8">
    <location>
        <begin position="309"/>
        <end position="311"/>
    </location>
    <ligand>
        <name>GTP</name>
        <dbReference type="ChEBI" id="CHEBI:37565"/>
    </ligand>
</feature>
<sequence length="352" mass="38745">MFVDETRIIAQAGDGGNGCISFRREKYEAFGGPNGGDGGKGGDVILEGTNNENNLIKYRYQQHWNAERGQHGMGSDRIGKCGKDAVLLVPLGTIVIDNETGQVLAEIMEVGQRVRLLKGGNGGWGNAKFKSSVNRAPRRANPGEPGEKGEFTLVLKSIADVGLVGYPNAGKSTLTNMITNARPKMAPYPFTTLHPGIGVIEYPDRYERLQMADIPGIIEGASENKGLGHRFLRHIERCFVLTFIIDMSGIDERAPWDDYAQLIAELGAYDKSLLDKPRIVLANKMDEEVSVENLKEFRKRHDVVVQPISCLSEEGIPEFKELLWEKVAEAKASEKESEIVESESANDDSESH</sequence>
<keyword evidence="4 8" id="KW-0547">Nucleotide-binding</keyword>
<gene>
    <name evidence="12" type="primary">obgE</name>
    <name evidence="8" type="synonym">obg</name>
    <name evidence="12" type="ORF">IEN85_07150</name>
</gene>
<dbReference type="Proteomes" id="UP000622317">
    <property type="component" value="Unassembled WGS sequence"/>
</dbReference>